<reference evidence="3 4" key="1">
    <citation type="submission" date="2024-10" db="EMBL/GenBank/DDBJ databases">
        <title>Isolation, draft genome sequencing and identification of Phyllobacterium sp. NSA23, isolated from leaf soil.</title>
        <authorList>
            <person name="Akita H."/>
        </authorList>
    </citation>
    <scope>NUCLEOTIDE SEQUENCE [LARGE SCALE GENOMIC DNA]</scope>
    <source>
        <strain evidence="3 4">NSA23</strain>
    </source>
</reference>
<feature type="domain" description="Flagellar protein FlgJ N-terminal" evidence="2">
    <location>
        <begin position="86"/>
        <end position="133"/>
    </location>
</feature>
<evidence type="ECO:0000313" key="3">
    <source>
        <dbReference type="EMBL" id="GAB1582950.1"/>
    </source>
</evidence>
<feature type="compositionally biased region" description="Polar residues" evidence="1">
    <location>
        <begin position="34"/>
        <end position="46"/>
    </location>
</feature>
<dbReference type="Pfam" id="PF10135">
    <property type="entry name" value="Rod-binding"/>
    <property type="match status" value="1"/>
</dbReference>
<proteinExistence type="predicted"/>
<keyword evidence="4" id="KW-1185">Reference proteome</keyword>
<evidence type="ECO:0000259" key="2">
    <source>
        <dbReference type="Pfam" id="PF10135"/>
    </source>
</evidence>
<feature type="region of interest" description="Disordered" evidence="1">
    <location>
        <begin position="34"/>
        <end position="67"/>
    </location>
</feature>
<evidence type="ECO:0000313" key="4">
    <source>
        <dbReference type="Proteomes" id="UP001628091"/>
    </source>
</evidence>
<accession>A0ABQ0H205</accession>
<dbReference type="InterPro" id="IPR019301">
    <property type="entry name" value="Flagellar_prot_FlgJ_N"/>
</dbReference>
<gene>
    <name evidence="3" type="ORF">PPNSA23_28930</name>
</gene>
<organism evidence="3 4">
    <name type="scientific">Phyllobacterium phragmitis</name>
    <dbReference type="NCBI Taxonomy" id="2670329"/>
    <lineage>
        <taxon>Bacteria</taxon>
        <taxon>Pseudomonadati</taxon>
        <taxon>Pseudomonadota</taxon>
        <taxon>Alphaproteobacteria</taxon>
        <taxon>Hyphomicrobiales</taxon>
        <taxon>Phyllobacteriaceae</taxon>
        <taxon>Phyllobacterium</taxon>
    </lineage>
</organism>
<dbReference type="RefSeq" id="WP_407865482.1">
    <property type="nucleotide sequence ID" value="NZ_BAAFZP010000001.1"/>
</dbReference>
<dbReference type="EMBL" id="BAAFZP010000001">
    <property type="protein sequence ID" value="GAB1582950.1"/>
    <property type="molecule type" value="Genomic_DNA"/>
</dbReference>
<name>A0ABQ0H205_9HYPH</name>
<comment type="caution">
    <text evidence="3">The sequence shown here is derived from an EMBL/GenBank/DDBJ whole genome shotgun (WGS) entry which is preliminary data.</text>
</comment>
<dbReference type="Proteomes" id="UP001628091">
    <property type="component" value="Unassembled WGS sequence"/>
</dbReference>
<sequence length="195" mass="20539">MAINPPSDLVLDVANAADPEKFRASVERLRTLASSRAATDPSSAQAAFSVGTADSDKTAAGDVSKSGGPNPAYTKFEAFMLQSFVQSMFPEDTGAVFGQGIAGEYWKSMMAEAIAQKMADAGGIGIARMLETQGRRLAEAGMPVTASLMHVKSLEASSGESRSVSTDILHRVERQLIKQQLNSTDADADAKPHTS</sequence>
<evidence type="ECO:0000256" key="1">
    <source>
        <dbReference type="SAM" id="MobiDB-lite"/>
    </source>
</evidence>
<protein>
    <submittedName>
        <fullName evidence="3">Rod-binding protein</fullName>
    </submittedName>
</protein>